<dbReference type="OrthoDB" id="9862201at2"/>
<accession>A0A1M5L3B5</accession>
<protein>
    <submittedName>
        <fullName evidence="1">Uncharacterized protein</fullName>
    </submittedName>
</protein>
<gene>
    <name evidence="1" type="ORF">SAMN04488109_0996</name>
</gene>
<organism evidence="1 2">
    <name type="scientific">Chryseolinea serpens</name>
    <dbReference type="NCBI Taxonomy" id="947013"/>
    <lineage>
        <taxon>Bacteria</taxon>
        <taxon>Pseudomonadati</taxon>
        <taxon>Bacteroidota</taxon>
        <taxon>Cytophagia</taxon>
        <taxon>Cytophagales</taxon>
        <taxon>Fulvivirgaceae</taxon>
        <taxon>Chryseolinea</taxon>
    </lineage>
</organism>
<dbReference type="EMBL" id="FQWQ01000001">
    <property type="protein sequence ID" value="SHG59572.1"/>
    <property type="molecule type" value="Genomic_DNA"/>
</dbReference>
<sequence length="72" mass="8620">MKKINLLVTLTQYPENITPKMLAGDVTEWIMDSNFFVFPYASPMYRPNLKQLKRYHYLRRVEVFYAVLTSNN</sequence>
<reference evidence="1 2" key="1">
    <citation type="submission" date="2016-11" db="EMBL/GenBank/DDBJ databases">
        <authorList>
            <person name="Jaros S."/>
            <person name="Januszkiewicz K."/>
            <person name="Wedrychowicz H."/>
        </authorList>
    </citation>
    <scope>NUCLEOTIDE SEQUENCE [LARGE SCALE GENOMIC DNA]</scope>
    <source>
        <strain evidence="1 2">DSM 24574</strain>
    </source>
</reference>
<dbReference type="RefSeq" id="WP_073131620.1">
    <property type="nucleotide sequence ID" value="NZ_FQWQ01000001.1"/>
</dbReference>
<evidence type="ECO:0000313" key="1">
    <source>
        <dbReference type="EMBL" id="SHG59572.1"/>
    </source>
</evidence>
<dbReference type="AlphaFoldDB" id="A0A1M5L3B5"/>
<proteinExistence type="predicted"/>
<keyword evidence="2" id="KW-1185">Reference proteome</keyword>
<dbReference type="Proteomes" id="UP000184212">
    <property type="component" value="Unassembled WGS sequence"/>
</dbReference>
<name>A0A1M5L3B5_9BACT</name>
<evidence type="ECO:0000313" key="2">
    <source>
        <dbReference type="Proteomes" id="UP000184212"/>
    </source>
</evidence>